<evidence type="ECO:0000313" key="5">
    <source>
        <dbReference type="Proteomes" id="UP001233172"/>
    </source>
</evidence>
<dbReference type="EMBL" id="JASAOG010000046">
    <property type="protein sequence ID" value="KAK0058764.1"/>
    <property type="molecule type" value="Genomic_DNA"/>
</dbReference>
<dbReference type="SUPFAM" id="SSF52540">
    <property type="entry name" value="P-loop containing nucleoside triphosphate hydrolases"/>
    <property type="match status" value="1"/>
</dbReference>
<comment type="caution">
    <text evidence="4">The sequence shown here is derived from an EMBL/GenBank/DDBJ whole genome shotgun (WGS) entry which is preliminary data.</text>
</comment>
<dbReference type="AlphaFoldDB" id="A0AAD8BS28"/>
<gene>
    <name evidence="4" type="ORF">Bpfe_011729</name>
</gene>
<dbReference type="Gene3D" id="3.40.50.300">
    <property type="entry name" value="P-loop containing nucleotide triphosphate hydrolases"/>
    <property type="match status" value="1"/>
</dbReference>
<reference evidence="4" key="1">
    <citation type="journal article" date="2023" name="PLoS Negl. Trop. Dis.">
        <title>A genome sequence for Biomphalaria pfeifferi, the major vector snail for the human-infecting parasite Schistosoma mansoni.</title>
        <authorList>
            <person name="Bu L."/>
            <person name="Lu L."/>
            <person name="Laidemitt M.R."/>
            <person name="Zhang S.M."/>
            <person name="Mutuku M."/>
            <person name="Mkoji G."/>
            <person name="Steinauer M."/>
            <person name="Loker E.S."/>
        </authorList>
    </citation>
    <scope>NUCLEOTIDE SEQUENCE</scope>
    <source>
        <strain evidence="4">KasaAsao</strain>
    </source>
</reference>
<dbReference type="Pfam" id="PF00685">
    <property type="entry name" value="Sulfotransfer_1"/>
    <property type="match status" value="1"/>
</dbReference>
<keyword evidence="5" id="KW-1185">Reference proteome</keyword>
<name>A0AAD8BS28_BIOPF</name>
<dbReference type="Proteomes" id="UP001233172">
    <property type="component" value="Unassembled WGS sequence"/>
</dbReference>
<reference evidence="4" key="2">
    <citation type="submission" date="2023-04" db="EMBL/GenBank/DDBJ databases">
        <authorList>
            <person name="Bu L."/>
            <person name="Lu L."/>
            <person name="Laidemitt M.R."/>
            <person name="Zhang S.M."/>
            <person name="Mutuku M."/>
            <person name="Mkoji G."/>
            <person name="Steinauer M."/>
            <person name="Loker E.S."/>
        </authorList>
    </citation>
    <scope>NUCLEOTIDE SEQUENCE</scope>
    <source>
        <strain evidence="4">KasaAsao</strain>
        <tissue evidence="4">Whole Snail</tissue>
    </source>
</reference>
<evidence type="ECO:0000259" key="3">
    <source>
        <dbReference type="Pfam" id="PF00685"/>
    </source>
</evidence>
<evidence type="ECO:0000256" key="2">
    <source>
        <dbReference type="ARBA" id="ARBA00022679"/>
    </source>
</evidence>
<organism evidence="4 5">
    <name type="scientific">Biomphalaria pfeifferi</name>
    <name type="common">Bloodfluke planorb</name>
    <name type="synonym">Freshwater snail</name>
    <dbReference type="NCBI Taxonomy" id="112525"/>
    <lineage>
        <taxon>Eukaryota</taxon>
        <taxon>Metazoa</taxon>
        <taxon>Spiralia</taxon>
        <taxon>Lophotrochozoa</taxon>
        <taxon>Mollusca</taxon>
        <taxon>Gastropoda</taxon>
        <taxon>Heterobranchia</taxon>
        <taxon>Euthyneura</taxon>
        <taxon>Panpulmonata</taxon>
        <taxon>Hygrophila</taxon>
        <taxon>Lymnaeoidea</taxon>
        <taxon>Planorbidae</taxon>
        <taxon>Biomphalaria</taxon>
    </lineage>
</organism>
<dbReference type="GO" id="GO:0008146">
    <property type="term" value="F:sulfotransferase activity"/>
    <property type="evidence" value="ECO:0007669"/>
    <property type="project" value="InterPro"/>
</dbReference>
<keyword evidence="2" id="KW-0808">Transferase</keyword>
<proteinExistence type="inferred from homology"/>
<accession>A0AAD8BS28</accession>
<dbReference type="InterPro" id="IPR000863">
    <property type="entry name" value="Sulfotransferase_dom"/>
</dbReference>
<evidence type="ECO:0000313" key="4">
    <source>
        <dbReference type="EMBL" id="KAK0058764.1"/>
    </source>
</evidence>
<evidence type="ECO:0000256" key="1">
    <source>
        <dbReference type="ARBA" id="ARBA00005771"/>
    </source>
</evidence>
<feature type="domain" description="Sulfotransferase" evidence="3">
    <location>
        <begin position="66"/>
        <end position="179"/>
    </location>
</feature>
<comment type="similarity">
    <text evidence="1">Belongs to the sulfotransferase 1 family.</text>
</comment>
<dbReference type="InterPro" id="IPR027417">
    <property type="entry name" value="P-loop_NTPase"/>
</dbReference>
<protein>
    <submittedName>
        <fullName evidence="4">Sulfotransferase family cytosolic 1B member 1-like isoform X1</fullName>
    </submittedName>
</protein>
<dbReference type="PANTHER" id="PTHR11783">
    <property type="entry name" value="SULFOTRANSFERASE SULT"/>
    <property type="match status" value="1"/>
</dbReference>
<sequence>MSAQASLDAPPEWMNDVRPLTTLTDRFGNSFHFGNAGDFWFHPFRIGAEYDFRTHVKDIRSMNIRDDDIMICSYPKTGLHWHMEIVKMPMDGSANMDNEVEARRCFLDSTRISSISDRASPRLLLTHVPFRWLPKQALEKKIKIIFLNRHPKDTLVSLYHQMHSHKVPLNYPGTFEQFFFICF</sequence>